<dbReference type="STRING" id="59374.FSU_2532"/>
<dbReference type="Proteomes" id="UP000000517">
    <property type="component" value="Chromosome"/>
</dbReference>
<protein>
    <recommendedName>
        <fullName evidence="2">DUF4423 domain-containing protein</fullName>
    </recommendedName>
</protein>
<evidence type="ECO:0000256" key="1">
    <source>
        <dbReference type="SAM" id="Coils"/>
    </source>
</evidence>
<gene>
    <name evidence="3" type="ordered locus">FSU_2532</name>
</gene>
<evidence type="ECO:0000313" key="4">
    <source>
        <dbReference type="Proteomes" id="UP000000517"/>
    </source>
</evidence>
<sequence length="285" mass="32659">MLIFGNMIDVSKISVFMYFDYRDFIRAVLETMQSKGLSLRAIQENAGVSGSAFFSRILDGSRPLSIANAKNIAKSWGLSVNESDYFLDLVRFGNEKNVDVREELLRKLLAVRANNQEFALQDSSLKFFSKWYYPVLRDLLPLLPPNMPAEKIGRMFTPVLRAPQVESGIRYLMESGFVTLDENGVYRVEQPIVSTPPRVRSTILRKYHLKNLEVNSEVYDLFTSDDRSVTSVTCSLSKESFEKVREEIAKLREKILALSREEKNPDRVCHVGFQLVNRAKVKEVK</sequence>
<accession>D9S5G6</accession>
<dbReference type="InterPro" id="IPR025537">
    <property type="entry name" value="DUF4423"/>
</dbReference>
<dbReference type="Pfam" id="PF14394">
    <property type="entry name" value="DUF4423"/>
    <property type="match status" value="1"/>
</dbReference>
<evidence type="ECO:0000313" key="3">
    <source>
        <dbReference type="EMBL" id="ADL25576.1"/>
    </source>
</evidence>
<feature type="coiled-coil region" evidence="1">
    <location>
        <begin position="234"/>
        <end position="261"/>
    </location>
</feature>
<dbReference type="AlphaFoldDB" id="D9S5G6"/>
<dbReference type="NCBIfam" id="TIGR02147">
    <property type="entry name" value="Fsuc_second"/>
    <property type="match status" value="1"/>
</dbReference>
<evidence type="ECO:0000259" key="2">
    <source>
        <dbReference type="Pfam" id="PF14394"/>
    </source>
</evidence>
<proteinExistence type="predicted"/>
<dbReference type="InterPro" id="IPR011873">
    <property type="entry name" value="CHP02147"/>
</dbReference>
<dbReference type="KEGG" id="fsc:FSU_2532"/>
<feature type="domain" description="DUF4423" evidence="2">
    <location>
        <begin position="115"/>
        <end position="276"/>
    </location>
</feature>
<name>D9S5G6_FIBSS</name>
<reference evidence="4" key="1">
    <citation type="submission" date="2010-08" db="EMBL/GenBank/DDBJ databases">
        <title>Complete sequence of Fibrobacter succinogenes subsp. succinogenes S85.</title>
        <authorList>
            <person name="Durkin A.S."/>
            <person name="Nelson K.E."/>
            <person name="Morrison M."/>
            <person name="Forsberg C.W."/>
            <person name="Wilson D.B."/>
            <person name="Russell J.B."/>
            <person name="Cann I.K.O."/>
            <person name="Mackie R.I."/>
            <person name="White B.A."/>
        </authorList>
    </citation>
    <scope>NUCLEOTIDE SEQUENCE [LARGE SCALE GENOMIC DNA]</scope>
    <source>
        <strain evidence="4">ATCC 19169 / S85</strain>
    </source>
</reference>
<organism evidence="3 4">
    <name type="scientific">Fibrobacter succinogenes (strain ATCC 19169 / S85)</name>
    <dbReference type="NCBI Taxonomy" id="59374"/>
    <lineage>
        <taxon>Bacteria</taxon>
        <taxon>Pseudomonadati</taxon>
        <taxon>Fibrobacterota</taxon>
        <taxon>Fibrobacteria</taxon>
        <taxon>Fibrobacterales</taxon>
        <taxon>Fibrobacteraceae</taxon>
        <taxon>Fibrobacter</taxon>
    </lineage>
</organism>
<dbReference type="EMBL" id="CP002158">
    <property type="protein sequence ID" value="ADL25576.1"/>
    <property type="molecule type" value="Genomic_DNA"/>
</dbReference>
<keyword evidence="1" id="KW-0175">Coiled coil</keyword>
<dbReference type="HOGENOM" id="CLU_061509_0_0_0"/>